<evidence type="ECO:0000313" key="1">
    <source>
        <dbReference type="EMBL" id="KAK9415252.1"/>
    </source>
</evidence>
<organism evidence="1 2">
    <name type="scientific">Seiridium unicorne</name>
    <dbReference type="NCBI Taxonomy" id="138068"/>
    <lineage>
        <taxon>Eukaryota</taxon>
        <taxon>Fungi</taxon>
        <taxon>Dikarya</taxon>
        <taxon>Ascomycota</taxon>
        <taxon>Pezizomycotina</taxon>
        <taxon>Sordariomycetes</taxon>
        <taxon>Xylariomycetidae</taxon>
        <taxon>Amphisphaeriales</taxon>
        <taxon>Sporocadaceae</taxon>
        <taxon>Seiridium</taxon>
    </lineage>
</organism>
<accession>A0ABR2UKW2</accession>
<sequence>MDEVCCRSKTIAATQDWLCSSGGPGFRKAASTRPPRKPPSSLRNTITNTAIALPILNQLTAQCLIWGLCAPMSQSAPSVVGDPFAATETDCTIQVKHPSRKEVVRCYRQVNEGLEAMSIYFEPSAFWDVH</sequence>
<dbReference type="Proteomes" id="UP001408356">
    <property type="component" value="Unassembled WGS sequence"/>
</dbReference>
<name>A0ABR2UKW2_9PEZI</name>
<protein>
    <submittedName>
        <fullName evidence="1">Uncharacterized protein</fullName>
    </submittedName>
</protein>
<comment type="caution">
    <text evidence="1">The sequence shown here is derived from an EMBL/GenBank/DDBJ whole genome shotgun (WGS) entry which is preliminary data.</text>
</comment>
<evidence type="ECO:0000313" key="2">
    <source>
        <dbReference type="Proteomes" id="UP001408356"/>
    </source>
</evidence>
<reference evidence="1 2" key="1">
    <citation type="journal article" date="2024" name="J. Plant Pathol.">
        <title>Sequence and assembly of the genome of Seiridium unicorne, isolate CBS 538.82, causal agent of cypress canker disease.</title>
        <authorList>
            <person name="Scali E."/>
            <person name="Rocca G.D."/>
            <person name="Danti R."/>
            <person name="Garbelotto M."/>
            <person name="Barberini S."/>
            <person name="Baroncelli R."/>
            <person name="Emiliani G."/>
        </authorList>
    </citation>
    <scope>NUCLEOTIDE SEQUENCE [LARGE SCALE GENOMIC DNA]</scope>
    <source>
        <strain evidence="1 2">BM-138-508</strain>
    </source>
</reference>
<proteinExistence type="predicted"/>
<keyword evidence="2" id="KW-1185">Reference proteome</keyword>
<gene>
    <name evidence="1" type="ORF">SUNI508_02100</name>
</gene>
<dbReference type="EMBL" id="JARVKF010000418">
    <property type="protein sequence ID" value="KAK9415252.1"/>
    <property type="molecule type" value="Genomic_DNA"/>
</dbReference>